<dbReference type="Proteomes" id="UP000717515">
    <property type="component" value="Unassembled WGS sequence"/>
</dbReference>
<evidence type="ECO:0000313" key="3">
    <source>
        <dbReference type="EMBL" id="KAG9320249.1"/>
    </source>
</evidence>
<gene>
    <name evidence="3" type="ORF">KVV02_002939</name>
</gene>
<organism evidence="3 4">
    <name type="scientific">Mortierella alpina</name>
    <name type="common">Oleaginous fungus</name>
    <name type="synonym">Mortierella renispora</name>
    <dbReference type="NCBI Taxonomy" id="64518"/>
    <lineage>
        <taxon>Eukaryota</taxon>
        <taxon>Fungi</taxon>
        <taxon>Fungi incertae sedis</taxon>
        <taxon>Mucoromycota</taxon>
        <taxon>Mortierellomycotina</taxon>
        <taxon>Mortierellomycetes</taxon>
        <taxon>Mortierellales</taxon>
        <taxon>Mortierellaceae</taxon>
        <taxon>Mortierella</taxon>
    </lineage>
</organism>
<keyword evidence="2" id="KW-0732">Signal</keyword>
<dbReference type="EMBL" id="JAIFTL010000311">
    <property type="protein sequence ID" value="KAG9320249.1"/>
    <property type="molecule type" value="Genomic_DNA"/>
</dbReference>
<comment type="caution">
    <text evidence="3">The sequence shown here is derived from an EMBL/GenBank/DDBJ whole genome shotgun (WGS) entry which is preliminary data.</text>
</comment>
<evidence type="ECO:0000256" key="1">
    <source>
        <dbReference type="SAM" id="MobiDB-lite"/>
    </source>
</evidence>
<evidence type="ECO:0008006" key="5">
    <source>
        <dbReference type="Google" id="ProtNLM"/>
    </source>
</evidence>
<sequence>MKLCSFTTTTLLALTTCVALLQQAAAHDQKKDELNPTIQDDAVDTADFQADWKHNPYPPVKPHHKSQCTQINLVCDRVVIDSINCRPLKAVGFNEGSPVFERWGQCAKEQCTEITKVKNIDLPFPCYRHPTECAAKPHHRQRPNQIHPKPKKQIHPKPKKQIHPWSGLCHDKGSFCGADLFGCHFITNAVYTCGQKAAKPAFVKVCQGKCSAGKYLVDAFKATINTAFGLIDGALALIPEPLKTTLAPVISAYQTFKSTIGQLLQDPANLAAITVSSVAQLKSILQTFSGAIANQTGLPAELLTPVFSALDLLAAAAQKLATCAGAAPNCAGLLVLLGYLIKAALPFLQEYITSQGGILALLAGPAITLASTTADKLISGAPDAISSIKTLLDLVNGLAAFLPPEAKLPLDILKAVIDSAVACQAAAT</sequence>
<feature type="chain" id="PRO_5040110202" description="Secreted protein" evidence="2">
    <location>
        <begin position="27"/>
        <end position="428"/>
    </location>
</feature>
<reference evidence="3" key="1">
    <citation type="submission" date="2021-07" db="EMBL/GenBank/DDBJ databases">
        <title>Draft genome of Mortierella alpina, strain LL118, isolated from an aspen leaf litter sample.</title>
        <authorList>
            <person name="Yang S."/>
            <person name="Vinatzer B.A."/>
        </authorList>
    </citation>
    <scope>NUCLEOTIDE SEQUENCE</scope>
    <source>
        <strain evidence="3">LL118</strain>
    </source>
</reference>
<feature type="region of interest" description="Disordered" evidence="1">
    <location>
        <begin position="137"/>
        <end position="158"/>
    </location>
</feature>
<protein>
    <recommendedName>
        <fullName evidence="5">Secreted protein</fullName>
    </recommendedName>
</protein>
<accession>A0A9P8A0P5</accession>
<dbReference type="AlphaFoldDB" id="A0A9P8A0P5"/>
<proteinExistence type="predicted"/>
<feature type="signal peptide" evidence="2">
    <location>
        <begin position="1"/>
        <end position="26"/>
    </location>
</feature>
<evidence type="ECO:0000313" key="4">
    <source>
        <dbReference type="Proteomes" id="UP000717515"/>
    </source>
</evidence>
<evidence type="ECO:0000256" key="2">
    <source>
        <dbReference type="SAM" id="SignalP"/>
    </source>
</evidence>
<name>A0A9P8A0P5_MORAP</name>